<feature type="region of interest" description="Disordered" evidence="2">
    <location>
        <begin position="167"/>
        <end position="225"/>
    </location>
</feature>
<evidence type="ECO:0000313" key="5">
    <source>
        <dbReference type="EMBL" id="CAG9564302.1"/>
    </source>
</evidence>
<protein>
    <submittedName>
        <fullName evidence="5">(African queen) hypothetical protein</fullName>
    </submittedName>
</protein>
<dbReference type="PANTHER" id="PTHR11161:SF22">
    <property type="entry name" value="ACYLTRANSFERASE 3 DOMAIN-CONTAINING PROTEIN-RELATED"/>
    <property type="match status" value="1"/>
</dbReference>
<dbReference type="Gene3D" id="4.10.60.10">
    <property type="entry name" value="Zinc finger, CCHC-type"/>
    <property type="match status" value="1"/>
</dbReference>
<feature type="transmembrane region" description="Helical" evidence="3">
    <location>
        <begin position="314"/>
        <end position="335"/>
    </location>
</feature>
<proteinExistence type="predicted"/>
<feature type="compositionally biased region" description="Basic and acidic residues" evidence="2">
    <location>
        <begin position="178"/>
        <end position="193"/>
    </location>
</feature>
<feature type="transmembrane region" description="Helical" evidence="3">
    <location>
        <begin position="423"/>
        <end position="443"/>
    </location>
</feature>
<dbReference type="GO" id="GO:0003676">
    <property type="term" value="F:nucleic acid binding"/>
    <property type="evidence" value="ECO:0007669"/>
    <property type="project" value="InterPro"/>
</dbReference>
<dbReference type="EMBL" id="CAKASE010000050">
    <property type="protein sequence ID" value="CAG9564302.1"/>
    <property type="molecule type" value="Genomic_DNA"/>
</dbReference>
<feature type="transmembrane region" description="Helical" evidence="3">
    <location>
        <begin position="356"/>
        <end position="377"/>
    </location>
</feature>
<keyword evidence="1" id="KW-0863">Zinc-finger</keyword>
<dbReference type="InterPro" id="IPR001878">
    <property type="entry name" value="Znf_CCHC"/>
</dbReference>
<feature type="compositionally biased region" description="Acidic residues" evidence="2">
    <location>
        <begin position="215"/>
        <end position="225"/>
    </location>
</feature>
<evidence type="ECO:0000256" key="2">
    <source>
        <dbReference type="SAM" id="MobiDB-lite"/>
    </source>
</evidence>
<comment type="caution">
    <text evidence="5">The sequence shown here is derived from an EMBL/GenBank/DDBJ whole genome shotgun (WGS) entry which is preliminary data.</text>
</comment>
<keyword evidence="1" id="KW-0479">Metal-binding</keyword>
<dbReference type="InterPro" id="IPR054722">
    <property type="entry name" value="PolX-like_BBD"/>
</dbReference>
<feature type="compositionally biased region" description="Low complexity" evidence="2">
    <location>
        <begin position="30"/>
        <end position="39"/>
    </location>
</feature>
<keyword evidence="3" id="KW-1133">Transmembrane helix</keyword>
<dbReference type="Pfam" id="PF22936">
    <property type="entry name" value="Pol_BBD"/>
    <property type="match status" value="1"/>
</dbReference>
<dbReference type="OrthoDB" id="413361at2759"/>
<dbReference type="PROSITE" id="PS50158">
    <property type="entry name" value="ZF_CCHC"/>
    <property type="match status" value="1"/>
</dbReference>
<evidence type="ECO:0000259" key="4">
    <source>
        <dbReference type="PROSITE" id="PS50158"/>
    </source>
</evidence>
<accession>A0A8J2QNN8</accession>
<feature type="region of interest" description="Disordered" evidence="2">
    <location>
        <begin position="14"/>
        <end position="53"/>
    </location>
</feature>
<dbReference type="Pfam" id="PF00098">
    <property type="entry name" value="zf-CCHC"/>
    <property type="match status" value="1"/>
</dbReference>
<keyword evidence="1" id="KW-0862">Zinc</keyword>
<reference evidence="5" key="1">
    <citation type="submission" date="2021-09" db="EMBL/GenBank/DDBJ databases">
        <authorList>
            <person name="Martin H S."/>
        </authorList>
    </citation>
    <scope>NUCLEOTIDE SEQUENCE</scope>
</reference>
<dbReference type="AlphaFoldDB" id="A0A8J2QNN8"/>
<evidence type="ECO:0000256" key="3">
    <source>
        <dbReference type="SAM" id="Phobius"/>
    </source>
</evidence>
<dbReference type="GO" id="GO:0016747">
    <property type="term" value="F:acyltransferase activity, transferring groups other than amino-acyl groups"/>
    <property type="evidence" value="ECO:0007669"/>
    <property type="project" value="InterPro"/>
</dbReference>
<dbReference type="Pfam" id="PF01757">
    <property type="entry name" value="Acyl_transf_3"/>
    <property type="match status" value="1"/>
</dbReference>
<dbReference type="InterPro" id="IPR036875">
    <property type="entry name" value="Znf_CCHC_sf"/>
</dbReference>
<name>A0A8J2QNN8_9NEOP</name>
<evidence type="ECO:0000313" key="6">
    <source>
        <dbReference type="Proteomes" id="UP000789524"/>
    </source>
</evidence>
<dbReference type="GO" id="GO:0008270">
    <property type="term" value="F:zinc ion binding"/>
    <property type="evidence" value="ECO:0007669"/>
    <property type="project" value="UniProtKB-KW"/>
</dbReference>
<dbReference type="InterPro" id="IPR002656">
    <property type="entry name" value="Acyl_transf_3_dom"/>
</dbReference>
<keyword evidence="3" id="KW-0812">Transmembrane</keyword>
<dbReference type="SMART" id="SM00343">
    <property type="entry name" value="ZnF_C2HC"/>
    <property type="match status" value="1"/>
</dbReference>
<feature type="domain" description="CCHC-type" evidence="4">
    <location>
        <begin position="61"/>
        <end position="76"/>
    </location>
</feature>
<dbReference type="SUPFAM" id="SSF57756">
    <property type="entry name" value="Retrovirus zinc finger-like domains"/>
    <property type="match status" value="1"/>
</dbReference>
<keyword evidence="3" id="KW-0472">Membrane</keyword>
<sequence>MSIEVKSEGAFIAKRHFQSHKNGGGGTYGGNRMNGNRTNPSTVNVSDGGNSSASARNKIIRCYKCKQIGHFKNRCPHTEKVKTNAFSVFLTKGFSQTDWHLDSGASTHLVSNKNLLSNICFQPKIKEIIVANKTIVPVECSGDLEITTCVEARDVITARDVVVMENTDDSSATTITIDESRPPKEAEEEHDSVSEEQDTSDNPMDETFIPNESSNDTDDSYCDTLSPDDLDVLPTQCDTNLPEKASMCVEIAGEELTIKSEYRKMPRLFMMDDYKECMLETGGTYCVATFDLHSRGHSDLMRFIRSYDDPLKQFLFNGTLVTHTFFVMSGFLLTYNLQIHSEKTQITWSHIPKGILLRWIRLTPPYALVIATIATWMRHIGSGPLWKLVVTSESNYCRNYWWANIFYFNNYVYQDDLCFPQGWYLAADTQLFCLGLFLFVMVQGPKARKIMLSILFLLSLVITASLTYFQDLDPVVIQSPETYRSYYVNDKTFKLKYIPGHTNLSTYSLGLAGGFLSYHWQMKEIDLSKVKMFTAPYWNGKDLRGLVASPIAPSYCIPYFRGPMLEHKQRN</sequence>
<keyword evidence="6" id="KW-1185">Reference proteome</keyword>
<feature type="compositionally biased region" description="Polar residues" evidence="2">
    <location>
        <begin position="40"/>
        <end position="53"/>
    </location>
</feature>
<evidence type="ECO:0000256" key="1">
    <source>
        <dbReference type="PROSITE-ProRule" id="PRU00047"/>
    </source>
</evidence>
<dbReference type="PANTHER" id="PTHR11161">
    <property type="entry name" value="O-ACYLTRANSFERASE"/>
    <property type="match status" value="1"/>
</dbReference>
<dbReference type="InterPro" id="IPR052728">
    <property type="entry name" value="O2_lipid_transport_reg"/>
</dbReference>
<organism evidence="5 6">
    <name type="scientific">Danaus chrysippus</name>
    <name type="common">African queen</name>
    <dbReference type="NCBI Taxonomy" id="151541"/>
    <lineage>
        <taxon>Eukaryota</taxon>
        <taxon>Metazoa</taxon>
        <taxon>Ecdysozoa</taxon>
        <taxon>Arthropoda</taxon>
        <taxon>Hexapoda</taxon>
        <taxon>Insecta</taxon>
        <taxon>Pterygota</taxon>
        <taxon>Neoptera</taxon>
        <taxon>Endopterygota</taxon>
        <taxon>Lepidoptera</taxon>
        <taxon>Glossata</taxon>
        <taxon>Ditrysia</taxon>
        <taxon>Papilionoidea</taxon>
        <taxon>Nymphalidae</taxon>
        <taxon>Danainae</taxon>
        <taxon>Danaini</taxon>
        <taxon>Danaina</taxon>
        <taxon>Danaus</taxon>
        <taxon>Anosia</taxon>
    </lineage>
</organism>
<feature type="transmembrane region" description="Helical" evidence="3">
    <location>
        <begin position="450"/>
        <end position="469"/>
    </location>
</feature>
<dbReference type="Proteomes" id="UP000789524">
    <property type="component" value="Unassembled WGS sequence"/>
</dbReference>
<gene>
    <name evidence="5" type="ORF">DCHRY22_LOCUS5311</name>
</gene>